<proteinExistence type="predicted"/>
<protein>
    <submittedName>
        <fullName evidence="1">Uncharacterized protein</fullName>
    </submittedName>
</protein>
<reference evidence="1 2" key="1">
    <citation type="submission" date="2019-05" db="EMBL/GenBank/DDBJ databases">
        <title>Emergence of the Ug99 lineage of the wheat stem rust pathogen through somatic hybridization.</title>
        <authorList>
            <person name="Li F."/>
            <person name="Upadhyaya N.M."/>
            <person name="Sperschneider J."/>
            <person name="Matny O."/>
            <person name="Nguyen-Phuc H."/>
            <person name="Mago R."/>
            <person name="Raley C."/>
            <person name="Miller M.E."/>
            <person name="Silverstein K.A.T."/>
            <person name="Henningsen E."/>
            <person name="Hirsch C.D."/>
            <person name="Visser B."/>
            <person name="Pretorius Z.A."/>
            <person name="Steffenson B.J."/>
            <person name="Schwessinger B."/>
            <person name="Dodds P.N."/>
            <person name="Figueroa M."/>
        </authorList>
    </citation>
    <scope>NUCLEOTIDE SEQUENCE [LARGE SCALE GENOMIC DNA]</scope>
    <source>
        <strain evidence="1 2">Ug99</strain>
    </source>
</reference>
<comment type="caution">
    <text evidence="1">The sequence shown here is derived from an EMBL/GenBank/DDBJ whole genome shotgun (WGS) entry which is preliminary data.</text>
</comment>
<gene>
    <name evidence="1" type="ORF">PGTUg99_036430</name>
</gene>
<name>A0A5B0SH98_PUCGR</name>
<organism evidence="1 2">
    <name type="scientific">Puccinia graminis f. sp. tritici</name>
    <dbReference type="NCBI Taxonomy" id="56615"/>
    <lineage>
        <taxon>Eukaryota</taxon>
        <taxon>Fungi</taxon>
        <taxon>Dikarya</taxon>
        <taxon>Basidiomycota</taxon>
        <taxon>Pucciniomycotina</taxon>
        <taxon>Pucciniomycetes</taxon>
        <taxon>Pucciniales</taxon>
        <taxon>Pucciniaceae</taxon>
        <taxon>Puccinia</taxon>
    </lineage>
</organism>
<accession>A0A5B0SH98</accession>
<dbReference type="EMBL" id="VDEP01000035">
    <property type="protein sequence ID" value="KAA1136623.1"/>
    <property type="molecule type" value="Genomic_DNA"/>
</dbReference>
<dbReference type="AlphaFoldDB" id="A0A5B0SH98"/>
<evidence type="ECO:0000313" key="1">
    <source>
        <dbReference type="EMBL" id="KAA1136623.1"/>
    </source>
</evidence>
<dbReference type="Proteomes" id="UP000325313">
    <property type="component" value="Unassembled WGS sequence"/>
</dbReference>
<sequence length="55" mass="6631">MWLLGLRDMHTTRFKCYGVDRSALGLLSYKRNFPKQMHQDKLRVYRAVAMIWAQE</sequence>
<evidence type="ECO:0000313" key="2">
    <source>
        <dbReference type="Proteomes" id="UP000325313"/>
    </source>
</evidence>